<gene>
    <name evidence="5" type="ORF">GCM10022277_38730</name>
</gene>
<dbReference type="EC" id="2.7.7.65" evidence="1"/>
<keyword evidence="3" id="KW-0812">Transmembrane</keyword>
<evidence type="ECO:0000259" key="4">
    <source>
        <dbReference type="PROSITE" id="PS50887"/>
    </source>
</evidence>
<evidence type="ECO:0000256" key="2">
    <source>
        <dbReference type="ARBA" id="ARBA00034247"/>
    </source>
</evidence>
<feature type="transmembrane region" description="Helical" evidence="3">
    <location>
        <begin position="151"/>
        <end position="170"/>
    </location>
</feature>
<dbReference type="RefSeq" id="WP_344800290.1">
    <property type="nucleotide sequence ID" value="NZ_BAABBN010000015.1"/>
</dbReference>
<comment type="catalytic activity">
    <reaction evidence="2">
        <text>2 GTP = 3',3'-c-di-GMP + 2 diphosphate</text>
        <dbReference type="Rhea" id="RHEA:24898"/>
        <dbReference type="ChEBI" id="CHEBI:33019"/>
        <dbReference type="ChEBI" id="CHEBI:37565"/>
        <dbReference type="ChEBI" id="CHEBI:58805"/>
        <dbReference type="EC" id="2.7.7.65"/>
    </reaction>
</comment>
<keyword evidence="6" id="KW-1185">Reference proteome</keyword>
<feature type="transmembrane region" description="Helical" evidence="3">
    <location>
        <begin position="72"/>
        <end position="93"/>
    </location>
</feature>
<dbReference type="InterPro" id="IPR000160">
    <property type="entry name" value="GGDEF_dom"/>
</dbReference>
<feature type="transmembrane region" description="Helical" evidence="3">
    <location>
        <begin position="100"/>
        <end position="122"/>
    </location>
</feature>
<dbReference type="InterPro" id="IPR043128">
    <property type="entry name" value="Rev_trsase/Diguanyl_cyclase"/>
</dbReference>
<dbReference type="EMBL" id="BAABBN010000015">
    <property type="protein sequence ID" value="GAA3938899.1"/>
    <property type="molecule type" value="Genomic_DNA"/>
</dbReference>
<feature type="domain" description="GGDEF" evidence="4">
    <location>
        <begin position="260"/>
        <end position="394"/>
    </location>
</feature>
<reference evidence="6" key="1">
    <citation type="journal article" date="2019" name="Int. J. Syst. Evol. Microbiol.">
        <title>The Global Catalogue of Microorganisms (GCM) 10K type strain sequencing project: providing services to taxonomists for standard genome sequencing and annotation.</title>
        <authorList>
            <consortium name="The Broad Institute Genomics Platform"/>
            <consortium name="The Broad Institute Genome Sequencing Center for Infectious Disease"/>
            <person name="Wu L."/>
            <person name="Ma J."/>
        </authorList>
    </citation>
    <scope>NUCLEOTIDE SEQUENCE [LARGE SCALE GENOMIC DNA]</scope>
    <source>
        <strain evidence="6">JCM 17551</strain>
    </source>
</reference>
<dbReference type="InterPro" id="IPR050469">
    <property type="entry name" value="Diguanylate_Cyclase"/>
</dbReference>
<evidence type="ECO:0000256" key="1">
    <source>
        <dbReference type="ARBA" id="ARBA00012528"/>
    </source>
</evidence>
<accession>A0ABP7N7Z3</accession>
<proteinExistence type="predicted"/>
<dbReference type="Gene3D" id="3.30.70.270">
    <property type="match status" value="1"/>
</dbReference>
<dbReference type="Proteomes" id="UP001501565">
    <property type="component" value="Unassembled WGS sequence"/>
</dbReference>
<keyword evidence="3" id="KW-0472">Membrane</keyword>
<organism evidence="5 6">
    <name type="scientific">Litoribacillus peritrichatus</name>
    <dbReference type="NCBI Taxonomy" id="718191"/>
    <lineage>
        <taxon>Bacteria</taxon>
        <taxon>Pseudomonadati</taxon>
        <taxon>Pseudomonadota</taxon>
        <taxon>Gammaproteobacteria</taxon>
        <taxon>Oceanospirillales</taxon>
        <taxon>Oceanospirillaceae</taxon>
        <taxon>Litoribacillus</taxon>
    </lineage>
</organism>
<feature type="transmembrane region" description="Helical" evidence="3">
    <location>
        <begin position="128"/>
        <end position="144"/>
    </location>
</feature>
<evidence type="ECO:0000256" key="3">
    <source>
        <dbReference type="SAM" id="Phobius"/>
    </source>
</evidence>
<protein>
    <recommendedName>
        <fullName evidence="1">diguanylate cyclase</fullName>
        <ecNumber evidence="1">2.7.7.65</ecNumber>
    </recommendedName>
</protein>
<name>A0ABP7N7Z3_9GAMM</name>
<comment type="caution">
    <text evidence="5">The sequence shown here is derived from an EMBL/GenBank/DDBJ whole genome shotgun (WGS) entry which is preliminary data.</text>
</comment>
<evidence type="ECO:0000313" key="5">
    <source>
        <dbReference type="EMBL" id="GAA3938899.1"/>
    </source>
</evidence>
<feature type="transmembrane region" description="Helical" evidence="3">
    <location>
        <begin position="39"/>
        <end position="60"/>
    </location>
</feature>
<dbReference type="CDD" id="cd01949">
    <property type="entry name" value="GGDEF"/>
    <property type="match status" value="1"/>
</dbReference>
<dbReference type="PANTHER" id="PTHR45138:SF9">
    <property type="entry name" value="DIGUANYLATE CYCLASE DGCM-RELATED"/>
    <property type="match status" value="1"/>
</dbReference>
<keyword evidence="3" id="KW-1133">Transmembrane helix</keyword>
<feature type="transmembrane region" description="Helical" evidence="3">
    <location>
        <begin position="176"/>
        <end position="196"/>
    </location>
</feature>
<evidence type="ECO:0000313" key="6">
    <source>
        <dbReference type="Proteomes" id="UP001501565"/>
    </source>
</evidence>
<dbReference type="PROSITE" id="PS50887">
    <property type="entry name" value="GGDEF"/>
    <property type="match status" value="1"/>
</dbReference>
<dbReference type="InterPro" id="IPR029787">
    <property type="entry name" value="Nucleotide_cyclase"/>
</dbReference>
<dbReference type="Pfam" id="PF00990">
    <property type="entry name" value="GGDEF"/>
    <property type="match status" value="1"/>
</dbReference>
<dbReference type="SMART" id="SM00267">
    <property type="entry name" value="GGDEF"/>
    <property type="match status" value="1"/>
</dbReference>
<dbReference type="PANTHER" id="PTHR45138">
    <property type="entry name" value="REGULATORY COMPONENTS OF SENSORY TRANSDUCTION SYSTEM"/>
    <property type="match status" value="1"/>
</dbReference>
<dbReference type="NCBIfam" id="TIGR00254">
    <property type="entry name" value="GGDEF"/>
    <property type="match status" value="1"/>
</dbReference>
<sequence length="399" mass="45349">MIPNLEKAASEALVKGFRQLKFDDIQLERAFERHYFGQFFQKAIPALTVGVLLYFGFIFGDRFMIPELFEESIILRVSIAIPSIFALFVIKWGRESHWQYLVTCSIFCAVNASISLLGYWAALQGQHYYQSGTLLVIMLCCTLARLPFRYAFLTTCLMLTTYGLAIGATQASPSDIFLNNLLVFSGVAFLGLVSNYQHNHDVRKDFLQSLLLNVEKERLTLDKRKFQHISNTDGLSGLYNRRFLDQRYALEWQSAMQLKTSLSVMMIDIDRFKNFNDKAGHHEGDQVITDVATTLKNSVRRTQDFVARYGGEEFIIICPSMENERAFDMAEQIRKKVESMNIPHPDGGVVSVSIGVSTTIPEESDHPSSLQKQADFALYQAKKSGRNRVHQANMTEELG</sequence>
<dbReference type="SUPFAM" id="SSF55073">
    <property type="entry name" value="Nucleotide cyclase"/>
    <property type="match status" value="1"/>
</dbReference>